<proteinExistence type="inferred from homology"/>
<feature type="transmembrane region" description="Helical" evidence="6">
    <location>
        <begin position="115"/>
        <end position="134"/>
    </location>
</feature>
<dbReference type="OrthoDB" id="1651121at2"/>
<dbReference type="InterPro" id="IPR032816">
    <property type="entry name" value="VTT_dom"/>
</dbReference>
<comment type="similarity">
    <text evidence="6">Belongs to the TVP38/TMEM64 family.</text>
</comment>
<feature type="transmembrane region" description="Helical" evidence="6">
    <location>
        <begin position="63"/>
        <end position="85"/>
    </location>
</feature>
<evidence type="ECO:0000313" key="9">
    <source>
        <dbReference type="Proteomes" id="UP000250369"/>
    </source>
</evidence>
<evidence type="ECO:0000313" key="8">
    <source>
        <dbReference type="EMBL" id="RAV18649.1"/>
    </source>
</evidence>
<accession>A0A329MFD5</accession>
<feature type="transmembrane region" description="Helical" evidence="6">
    <location>
        <begin position="176"/>
        <end position="192"/>
    </location>
</feature>
<evidence type="ECO:0000259" key="7">
    <source>
        <dbReference type="Pfam" id="PF09335"/>
    </source>
</evidence>
<evidence type="ECO:0000256" key="2">
    <source>
        <dbReference type="ARBA" id="ARBA00022475"/>
    </source>
</evidence>
<keyword evidence="9" id="KW-1185">Reference proteome</keyword>
<reference evidence="8 9" key="1">
    <citation type="journal article" date="2009" name="Int. J. Syst. Evol. Microbiol.">
        <title>Paenibacillus contaminans sp. nov., isolated from a contaminated laboratory plate.</title>
        <authorList>
            <person name="Chou J.H."/>
            <person name="Lee J.H."/>
            <person name="Lin M.C."/>
            <person name="Chang P.S."/>
            <person name="Arun A.B."/>
            <person name="Young C.C."/>
            <person name="Chen W.M."/>
        </authorList>
    </citation>
    <scope>NUCLEOTIDE SEQUENCE [LARGE SCALE GENOMIC DNA]</scope>
    <source>
        <strain evidence="8 9">CKOBP-6</strain>
    </source>
</reference>
<evidence type="ECO:0000256" key="4">
    <source>
        <dbReference type="ARBA" id="ARBA00022989"/>
    </source>
</evidence>
<comment type="subcellular location">
    <subcellularLocation>
        <location evidence="1 6">Cell membrane</location>
        <topology evidence="1 6">Multi-pass membrane protein</topology>
    </subcellularLocation>
</comment>
<dbReference type="PANTHER" id="PTHR12677:SF55">
    <property type="entry name" value="UNDECAPRENYL PHOSPHATE TRANSPORTER SAOUHSC_00901-RELATED"/>
    <property type="match status" value="1"/>
</dbReference>
<sequence length="203" mass="23058">MTGWFEQATHDLANLDMAQIEQWLLDYASLGPLPGIILPLSEAVLSFLPLFVIVIGNASAYGLWLGFLYSWIGTSLGALLVFWLARKFGRRFGKVIVKKFPKTEKLFKWSERKGFTPLFLLYCFPFVPSLLVNIASGMSAVSFKTFLAALLMGKAVMVFVISFVGHDWQGFVSQPWRIAALVVMLFLLWYFGKRLEKRFQLEA</sequence>
<dbReference type="Pfam" id="PF09335">
    <property type="entry name" value="VTT_dom"/>
    <property type="match status" value="1"/>
</dbReference>
<evidence type="ECO:0000256" key="5">
    <source>
        <dbReference type="ARBA" id="ARBA00023136"/>
    </source>
</evidence>
<protein>
    <recommendedName>
        <fullName evidence="6">TVP38/TMEM64 family membrane protein</fullName>
    </recommendedName>
</protein>
<comment type="caution">
    <text evidence="8">The sequence shown here is derived from an EMBL/GenBank/DDBJ whole genome shotgun (WGS) entry which is preliminary data.</text>
</comment>
<keyword evidence="5 6" id="KW-0472">Membrane</keyword>
<keyword evidence="4 6" id="KW-1133">Transmembrane helix</keyword>
<evidence type="ECO:0000256" key="3">
    <source>
        <dbReference type="ARBA" id="ARBA00022692"/>
    </source>
</evidence>
<keyword evidence="3 6" id="KW-0812">Transmembrane</keyword>
<dbReference type="EMBL" id="QMFB01000016">
    <property type="protein sequence ID" value="RAV18649.1"/>
    <property type="molecule type" value="Genomic_DNA"/>
</dbReference>
<name>A0A329MFD5_9BACL</name>
<dbReference type="Proteomes" id="UP000250369">
    <property type="component" value="Unassembled WGS sequence"/>
</dbReference>
<dbReference type="PANTHER" id="PTHR12677">
    <property type="entry name" value="GOLGI APPARATUS MEMBRANE PROTEIN TVP38-RELATED"/>
    <property type="match status" value="1"/>
</dbReference>
<dbReference type="InterPro" id="IPR015414">
    <property type="entry name" value="TMEM64"/>
</dbReference>
<feature type="transmembrane region" description="Helical" evidence="6">
    <location>
        <begin position="36"/>
        <end position="56"/>
    </location>
</feature>
<keyword evidence="2 6" id="KW-1003">Cell membrane</keyword>
<dbReference type="GO" id="GO:0005886">
    <property type="term" value="C:plasma membrane"/>
    <property type="evidence" value="ECO:0007669"/>
    <property type="project" value="UniProtKB-SubCell"/>
</dbReference>
<evidence type="ECO:0000256" key="6">
    <source>
        <dbReference type="RuleBase" id="RU366058"/>
    </source>
</evidence>
<gene>
    <name evidence="8" type="ORF">DQG23_25465</name>
</gene>
<evidence type="ECO:0000256" key="1">
    <source>
        <dbReference type="ARBA" id="ARBA00004651"/>
    </source>
</evidence>
<dbReference type="RefSeq" id="WP_113033837.1">
    <property type="nucleotide sequence ID" value="NZ_QMFB01000016.1"/>
</dbReference>
<organism evidence="8 9">
    <name type="scientific">Paenibacillus contaminans</name>
    <dbReference type="NCBI Taxonomy" id="450362"/>
    <lineage>
        <taxon>Bacteria</taxon>
        <taxon>Bacillati</taxon>
        <taxon>Bacillota</taxon>
        <taxon>Bacilli</taxon>
        <taxon>Bacillales</taxon>
        <taxon>Paenibacillaceae</taxon>
        <taxon>Paenibacillus</taxon>
    </lineage>
</organism>
<feature type="domain" description="VTT" evidence="7">
    <location>
        <begin position="49"/>
        <end position="166"/>
    </location>
</feature>
<feature type="transmembrane region" description="Helical" evidence="6">
    <location>
        <begin position="146"/>
        <end position="164"/>
    </location>
</feature>
<dbReference type="AlphaFoldDB" id="A0A329MFD5"/>